<organism evidence="4 5">
    <name type="scientific">Actinopolymorpha cephalotaxi</name>
    <dbReference type="NCBI Taxonomy" id="504797"/>
    <lineage>
        <taxon>Bacteria</taxon>
        <taxon>Bacillati</taxon>
        <taxon>Actinomycetota</taxon>
        <taxon>Actinomycetes</taxon>
        <taxon>Propionibacteriales</taxon>
        <taxon>Actinopolymorphaceae</taxon>
        <taxon>Actinopolymorpha</taxon>
    </lineage>
</organism>
<accession>A0A1I3BDJ8</accession>
<dbReference type="EMBL" id="FOOI01000023">
    <property type="protein sequence ID" value="SFH59781.1"/>
    <property type="molecule type" value="Genomic_DNA"/>
</dbReference>
<protein>
    <submittedName>
        <fullName evidence="4">Conserved protein containing a Zn-ribbon-like motif, possibly RNA-binding</fullName>
    </submittedName>
    <submittedName>
        <fullName evidence="3">RNA-binding Zn ribbon-like protein</fullName>
    </submittedName>
</protein>
<dbReference type="PANTHER" id="PTHR35525:SF3">
    <property type="entry name" value="BLL6575 PROTEIN"/>
    <property type="match status" value="1"/>
</dbReference>
<dbReference type="InterPro" id="IPR010852">
    <property type="entry name" value="ABATE"/>
</dbReference>
<dbReference type="RefSeq" id="WP_092889697.1">
    <property type="nucleotide sequence ID" value="NZ_FOOI01000023.1"/>
</dbReference>
<dbReference type="EMBL" id="JACBZA010000001">
    <property type="protein sequence ID" value="NYH86770.1"/>
    <property type="molecule type" value="Genomic_DNA"/>
</dbReference>
<dbReference type="SUPFAM" id="SSF160904">
    <property type="entry name" value="Jann2411-like"/>
    <property type="match status" value="1"/>
</dbReference>
<evidence type="ECO:0000313" key="6">
    <source>
        <dbReference type="Proteomes" id="UP000533017"/>
    </source>
</evidence>
<dbReference type="InterPro" id="IPR021005">
    <property type="entry name" value="Znf_CGNR"/>
</dbReference>
<dbReference type="InterPro" id="IPR023286">
    <property type="entry name" value="ABATE_dom_sf"/>
</dbReference>
<evidence type="ECO:0000313" key="5">
    <source>
        <dbReference type="Proteomes" id="UP000199052"/>
    </source>
</evidence>
<dbReference type="AlphaFoldDB" id="A0A1I3BDJ8"/>
<reference evidence="4 5" key="1">
    <citation type="submission" date="2016-10" db="EMBL/GenBank/DDBJ databases">
        <authorList>
            <person name="de Groot N.N."/>
        </authorList>
    </citation>
    <scope>NUCLEOTIDE SEQUENCE [LARGE SCALE GENOMIC DNA]</scope>
    <source>
        <strain evidence="4 5">CPCC 202808</strain>
    </source>
</reference>
<sequence>MELVVRTPGAAAKGRDRHTGARGPAAGAQEEEALLLAVLNSCPVINGVPTDELADDDKAANWLATYGRTGSEVEREVVKDVRDVLADVVRGRLDASAVSSWLDRAGVRPRPASDGIGIRWEILTDPDHEVGMRSILAWSRLQHERPGRLRACENTECQLFLIDHSKANTARWCSMAVCGNRMKARRHYERANAKRN</sequence>
<keyword evidence="6" id="KW-1185">Reference proteome</keyword>
<dbReference type="Proteomes" id="UP000199052">
    <property type="component" value="Unassembled WGS sequence"/>
</dbReference>
<evidence type="ECO:0000313" key="3">
    <source>
        <dbReference type="EMBL" id="NYH86770.1"/>
    </source>
</evidence>
<dbReference type="STRING" id="504797.SAMN05421678_12352"/>
<dbReference type="Proteomes" id="UP000533017">
    <property type="component" value="Unassembled WGS sequence"/>
</dbReference>
<dbReference type="PANTHER" id="PTHR35525">
    <property type="entry name" value="BLL6575 PROTEIN"/>
    <property type="match status" value="1"/>
</dbReference>
<evidence type="ECO:0000259" key="2">
    <source>
        <dbReference type="Pfam" id="PF11706"/>
    </source>
</evidence>
<evidence type="ECO:0000313" key="4">
    <source>
        <dbReference type="EMBL" id="SFH59781.1"/>
    </source>
</evidence>
<gene>
    <name evidence="3" type="ORF">FHR37_005621</name>
    <name evidence="4" type="ORF">SAMN05421678_12352</name>
</gene>
<feature type="domain" description="Zinc finger CGNR" evidence="2">
    <location>
        <begin position="148"/>
        <end position="190"/>
    </location>
</feature>
<name>A0A1I3BDJ8_9ACTN</name>
<evidence type="ECO:0000256" key="1">
    <source>
        <dbReference type="SAM" id="MobiDB-lite"/>
    </source>
</evidence>
<dbReference type="Pfam" id="PF11706">
    <property type="entry name" value="zf-CGNR"/>
    <property type="match status" value="1"/>
</dbReference>
<feature type="region of interest" description="Disordered" evidence="1">
    <location>
        <begin position="1"/>
        <end position="26"/>
    </location>
</feature>
<reference evidence="3 6" key="2">
    <citation type="submission" date="2020-07" db="EMBL/GenBank/DDBJ databases">
        <title>Sequencing the genomes of 1000 actinobacteria strains.</title>
        <authorList>
            <person name="Klenk H.-P."/>
        </authorList>
    </citation>
    <scope>NUCLEOTIDE SEQUENCE [LARGE SCALE GENOMIC DNA]</scope>
    <source>
        <strain evidence="3 6">DSM 45117</strain>
    </source>
</reference>
<dbReference type="Gene3D" id="1.10.3300.10">
    <property type="entry name" value="Jann2411-like domain"/>
    <property type="match status" value="1"/>
</dbReference>
<dbReference type="OrthoDB" id="123307at2"/>
<proteinExistence type="predicted"/>